<feature type="region of interest" description="Disordered" evidence="2">
    <location>
        <begin position="253"/>
        <end position="302"/>
    </location>
</feature>
<evidence type="ECO:0000313" key="3">
    <source>
        <dbReference type="EMBL" id="UFA45995.1"/>
    </source>
</evidence>
<name>A0A8K1Z271_HOFMI</name>
<dbReference type="Pfam" id="PF00992">
    <property type="entry name" value="Troponin"/>
    <property type="match status" value="1"/>
</dbReference>
<dbReference type="SUPFAM" id="SSF90250">
    <property type="entry name" value="Troponin coil-coiled subunits"/>
    <property type="match status" value="1"/>
</dbReference>
<organism evidence="3">
    <name type="scientific">Hofstenia miamia</name>
    <name type="common">Three-banded panther worm</name>
    <dbReference type="NCBI Taxonomy" id="442651"/>
    <lineage>
        <taxon>Eukaryota</taxon>
        <taxon>Metazoa</taxon>
        <taxon>Xenacoelomorpha</taxon>
        <taxon>Acoelomorpha</taxon>
        <taxon>Acoela</taxon>
        <taxon>Hofsteniidae</taxon>
        <taxon>Hofstenia</taxon>
    </lineage>
</organism>
<feature type="compositionally biased region" description="Basic and acidic residues" evidence="2">
    <location>
        <begin position="14"/>
        <end position="25"/>
    </location>
</feature>
<evidence type="ECO:0000256" key="1">
    <source>
        <dbReference type="SAM" id="Coils"/>
    </source>
</evidence>
<dbReference type="GO" id="GO:0005861">
    <property type="term" value="C:troponin complex"/>
    <property type="evidence" value="ECO:0007669"/>
    <property type="project" value="InterPro"/>
</dbReference>
<dbReference type="AlphaFoldDB" id="A0A8K1Z271"/>
<dbReference type="Gene3D" id="1.20.5.350">
    <property type="match status" value="1"/>
</dbReference>
<feature type="compositionally biased region" description="Basic and acidic residues" evidence="2">
    <location>
        <begin position="41"/>
        <end position="59"/>
    </location>
</feature>
<gene>
    <name evidence="3" type="primary">tnn</name>
</gene>
<dbReference type="EMBL" id="OK087535">
    <property type="protein sequence ID" value="UFA45995.1"/>
    <property type="molecule type" value="mRNA"/>
</dbReference>
<dbReference type="InterPro" id="IPR038077">
    <property type="entry name" value="Troponin_sf"/>
</dbReference>
<reference evidence="3" key="1">
    <citation type="journal article" date="2021" name="Dev. Cell">
        <title>Transgenesis in the acoel worm Hofstenia miamia.</title>
        <authorList>
            <person name="Ricci L."/>
            <person name="Srivastava M."/>
        </authorList>
    </citation>
    <scope>NUCLEOTIDE SEQUENCE</scope>
</reference>
<feature type="compositionally biased region" description="Acidic residues" evidence="2">
    <location>
        <begin position="292"/>
        <end position="302"/>
    </location>
</feature>
<accession>A0A8K1Z271</accession>
<feature type="region of interest" description="Disordered" evidence="2">
    <location>
        <begin position="1"/>
        <end position="95"/>
    </location>
</feature>
<feature type="compositionally biased region" description="Basic and acidic residues" evidence="2">
    <location>
        <begin position="257"/>
        <end position="275"/>
    </location>
</feature>
<proteinExistence type="evidence at transcript level"/>
<feature type="coiled-coil region" evidence="1">
    <location>
        <begin position="197"/>
        <end position="224"/>
    </location>
</feature>
<protein>
    <submittedName>
        <fullName evidence="3">Troponin</fullName>
    </submittedName>
</protein>
<dbReference type="InterPro" id="IPR001978">
    <property type="entry name" value="Troponin"/>
</dbReference>
<feature type="compositionally biased region" description="Basic and acidic residues" evidence="2">
    <location>
        <begin position="66"/>
        <end position="95"/>
    </location>
</feature>
<keyword evidence="1" id="KW-0175">Coiled coil</keyword>
<evidence type="ECO:0000256" key="2">
    <source>
        <dbReference type="SAM" id="MobiDB-lite"/>
    </source>
</evidence>
<sequence length="302" mass="36018">MGDDFEDDDPAEIADNKRKERKRLEDEAEAEQIRQDIAQRTQERKAAEEADNIRKEKRNERKKNRILREQKRAEEEEIRRKKQEEKWEKKRLAEEQKKLEREQKIRATLQKKAHEDALKTTAGDPLEAAKMHMELQAQKKQELEEETKIRRAEAVKRRVPNERLDRLQGESLKEKAREIHARLTEVENAKYDIELLFKKQEYDIKELNKRINEIQRRKRKTIHLGGSRRTDLTGDKEDKSYLGVKGMVEKYTTIIDEQDKPQKKKPLEIPKRQKVEEDEEPEDLGVSGGREAEEEYGEEEEE</sequence>
<feature type="compositionally biased region" description="Acidic residues" evidence="2">
    <location>
        <begin position="1"/>
        <end position="12"/>
    </location>
</feature>